<gene>
    <name evidence="1" type="ORF">CWO92_21085</name>
</gene>
<protein>
    <submittedName>
        <fullName evidence="1">Uncharacterized protein</fullName>
    </submittedName>
</protein>
<dbReference type="AlphaFoldDB" id="A0A2N3LEJ0"/>
<comment type="caution">
    <text evidence="1">The sequence shown here is derived from an EMBL/GenBank/DDBJ whole genome shotgun (WGS) entry which is preliminary data.</text>
</comment>
<name>A0A2N3LEJ0_9BACI</name>
<accession>A0A2N3LEJ0</accession>
<dbReference type="RefSeq" id="WP_101356181.1">
    <property type="nucleotide sequence ID" value="NZ_PIQO01000023.1"/>
</dbReference>
<sequence length="86" mass="9721">MNCPICGTGILERFCFFSLKDKKWHITNEENNNELGITMLVCSLDECGYTKMKAVPGTLSTAKRIMREELYKQYNLCSSGTEASLT</sequence>
<evidence type="ECO:0000313" key="2">
    <source>
        <dbReference type="Proteomes" id="UP000233440"/>
    </source>
</evidence>
<evidence type="ECO:0000313" key="1">
    <source>
        <dbReference type="EMBL" id="PKR83036.1"/>
    </source>
</evidence>
<proteinExistence type="predicted"/>
<dbReference type="Proteomes" id="UP000233440">
    <property type="component" value="Unassembled WGS sequence"/>
</dbReference>
<keyword evidence="2" id="KW-1185">Reference proteome</keyword>
<dbReference type="EMBL" id="PIQO01000023">
    <property type="protein sequence ID" value="PKR83036.1"/>
    <property type="molecule type" value="Genomic_DNA"/>
</dbReference>
<reference evidence="1 2" key="1">
    <citation type="submission" date="2017-11" db="EMBL/GenBank/DDBJ databases">
        <title>Bacillus camelliae sp. nov., isolated from pu'er tea.</title>
        <authorList>
            <person name="Niu L."/>
        </authorList>
    </citation>
    <scope>NUCLEOTIDE SEQUENCE [LARGE SCALE GENOMIC DNA]</scope>
    <source>
        <strain evidence="1 2">7578-1</strain>
    </source>
</reference>
<dbReference type="OrthoDB" id="2942699at2"/>
<organism evidence="1 2">
    <name type="scientific">Heyndrickxia camelliae</name>
    <dbReference type="NCBI Taxonomy" id="1707093"/>
    <lineage>
        <taxon>Bacteria</taxon>
        <taxon>Bacillati</taxon>
        <taxon>Bacillota</taxon>
        <taxon>Bacilli</taxon>
        <taxon>Bacillales</taxon>
        <taxon>Bacillaceae</taxon>
        <taxon>Heyndrickxia</taxon>
    </lineage>
</organism>